<accession>A0ABM6S449</accession>
<reference evidence="1 2" key="1">
    <citation type="submission" date="2018-01" db="EMBL/GenBank/DDBJ databases">
        <title>Complete and assembled Genome of Pantoea calida DSM22759T.</title>
        <authorList>
            <person name="Stevens M.J.A."/>
            <person name="Zurfluh K."/>
            <person name="Stephan R."/>
        </authorList>
    </citation>
    <scope>NUCLEOTIDE SEQUENCE [LARGE SCALE GENOMIC DNA]</scope>
    <source>
        <strain evidence="1 2">DSM 22759</strain>
    </source>
</reference>
<dbReference type="Proteomes" id="UP000237673">
    <property type="component" value="Chromosome"/>
</dbReference>
<dbReference type="NCBIfam" id="NF038110">
    <property type="entry name" value="Lys_methyl_FliB"/>
    <property type="match status" value="1"/>
</dbReference>
<name>A0ABM6S449_9GAMM</name>
<keyword evidence="2" id="KW-1185">Reference proteome</keyword>
<evidence type="ECO:0000313" key="2">
    <source>
        <dbReference type="Proteomes" id="UP000237673"/>
    </source>
</evidence>
<dbReference type="EMBL" id="CP026378">
    <property type="protein sequence ID" value="AUY26443.1"/>
    <property type="molecule type" value="Genomic_DNA"/>
</dbReference>
<protein>
    <submittedName>
        <fullName evidence="1">Lysine-N-methylase</fullName>
    </submittedName>
</protein>
<organism evidence="1 2">
    <name type="scientific">Mixta calida</name>
    <dbReference type="NCBI Taxonomy" id="665913"/>
    <lineage>
        <taxon>Bacteria</taxon>
        <taxon>Pseudomonadati</taxon>
        <taxon>Pseudomonadota</taxon>
        <taxon>Gammaproteobacteria</taxon>
        <taxon>Enterobacterales</taxon>
        <taxon>Erwiniaceae</taxon>
        <taxon>Mixta</taxon>
    </lineage>
</organism>
<gene>
    <name evidence="1" type="ORF">C2E16_17080</name>
</gene>
<evidence type="ECO:0000313" key="1">
    <source>
        <dbReference type="EMBL" id="AUY26443.1"/>
    </source>
</evidence>
<sequence length="285" mass="32394">MTLSCPEVARLVLFDRDSMLQHEEINLIASSAKSFTSSGQTLAQKDQLIHLFACYLINAESNDIEANLLALAQFILYLQRINFDVAGQLSEIEAFYESLVVALREGQLTMDNSGKKEALQLKIRAIMAIFSGNIQGTVRNSALRDVGASIFSYLGVPENAEVINVNEKFAGINHQWRQLRATSCLAEPHVLRNYLHYQLYTSCFPGRDISQIMRIYYRIVMDYFFLKLSFSIKSLQQEIKQEDVMQLIADYHQYINHTLHMKDKLDQAINKINGGDDLSCLLLLG</sequence>
<proteinExistence type="predicted"/>